<dbReference type="NCBIfam" id="NF040586">
    <property type="entry name" value="FxSxx_TPR"/>
    <property type="match status" value="1"/>
</dbReference>
<dbReference type="Gene3D" id="3.40.50.300">
    <property type="entry name" value="P-loop containing nucleotide triphosphate hydrolases"/>
    <property type="match status" value="1"/>
</dbReference>
<dbReference type="EMBL" id="JAGPXD010000003">
    <property type="protein sequence ID" value="KAH7363596.1"/>
    <property type="molecule type" value="Genomic_DNA"/>
</dbReference>
<evidence type="ECO:0000256" key="1">
    <source>
        <dbReference type="SAM" id="MobiDB-lite"/>
    </source>
</evidence>
<organism evidence="3 6">
    <name type="scientific">Plectosphaerella cucumerina</name>
    <dbReference type="NCBI Taxonomy" id="40658"/>
    <lineage>
        <taxon>Eukaryota</taxon>
        <taxon>Fungi</taxon>
        <taxon>Dikarya</taxon>
        <taxon>Ascomycota</taxon>
        <taxon>Pezizomycotina</taxon>
        <taxon>Sordariomycetes</taxon>
        <taxon>Hypocreomycetidae</taxon>
        <taxon>Glomerellales</taxon>
        <taxon>Plectosphaerellaceae</taxon>
        <taxon>Plectosphaerella</taxon>
    </lineage>
</organism>
<dbReference type="EMBL" id="JAGPXD010000003">
    <property type="protein sequence ID" value="KAH7363594.1"/>
    <property type="molecule type" value="Genomic_DNA"/>
</dbReference>
<evidence type="ECO:0000313" key="5">
    <source>
        <dbReference type="EMBL" id="KAH7363596.1"/>
    </source>
</evidence>
<feature type="domain" description="NB-ARC" evidence="2">
    <location>
        <begin position="67"/>
        <end position="228"/>
    </location>
</feature>
<evidence type="ECO:0000259" key="2">
    <source>
        <dbReference type="Pfam" id="PF00931"/>
    </source>
</evidence>
<keyword evidence="6" id="KW-1185">Reference proteome</keyword>
<reference evidence="3" key="1">
    <citation type="journal article" date="2021" name="Nat. Commun.">
        <title>Genetic determinants of endophytism in the Arabidopsis root mycobiome.</title>
        <authorList>
            <person name="Mesny F."/>
            <person name="Miyauchi S."/>
            <person name="Thiergart T."/>
            <person name="Pickel B."/>
            <person name="Atanasova L."/>
            <person name="Karlsson M."/>
            <person name="Huettel B."/>
            <person name="Barry K.W."/>
            <person name="Haridas S."/>
            <person name="Chen C."/>
            <person name="Bauer D."/>
            <person name="Andreopoulos W."/>
            <person name="Pangilinan J."/>
            <person name="LaButti K."/>
            <person name="Riley R."/>
            <person name="Lipzen A."/>
            <person name="Clum A."/>
            <person name="Drula E."/>
            <person name="Henrissat B."/>
            <person name="Kohler A."/>
            <person name="Grigoriev I.V."/>
            <person name="Martin F.M."/>
            <person name="Hacquard S."/>
        </authorList>
    </citation>
    <scope>NUCLEOTIDE SEQUENCE</scope>
    <source>
        <strain evidence="3">MPI-CAGE-AT-0016</strain>
    </source>
</reference>
<protein>
    <submittedName>
        <fullName evidence="3">P-loop containing nucleoside triphosphate hydrolase protein</fullName>
    </submittedName>
</protein>
<dbReference type="Pfam" id="PF13374">
    <property type="entry name" value="TPR_10"/>
    <property type="match status" value="5"/>
</dbReference>
<accession>A0A8K0T9L8</accession>
<dbReference type="EMBL" id="JAGPXD010000009">
    <property type="protein sequence ID" value="KAH7345843.1"/>
    <property type="molecule type" value="Genomic_DNA"/>
</dbReference>
<gene>
    <name evidence="4" type="ORF">B0T11DRAFT_242683</name>
    <name evidence="3" type="ORF">B0T11DRAFT_248330</name>
    <name evidence="5" type="ORF">B0T11DRAFT_257386</name>
</gene>
<sequence length="793" mass="88300">MQSTTFGRGNQGQQVEQNNGTIYAQFHLPPERAETPPAPFSTIPFSRDRDFVDRGDLLDQLRRRCAEPAGRVALVGLGGIGKSQLAIEFAHRIADEAPERWVFWIHAGTRARVEEGFRAIADAVKLPGRNQAKADILQLVYGWLSSERNGRWIIILDSADDGDVFYGETRQTPESKPLATYLPQSRNGAIVVTTRSKDLARRLAGSDANTLDVGPMGQADALALLEKRLGALPDIDTGIELVRELEYVPLAISQAGGYIRARAPRSSLGKYLDEFGAGERKRTKLLGHDGGDLRREGSASNAVLTTWQISFEYIGSKRQSAADLLSLMSFFDRQGIPESLLKGSDNGQGGKQEDAKLKEAEDSEGEGDGSEAGDVFEDDVAMLRDYCLVSTDEEGDVFEMHGLVQLSTRKWLEARGLQETFKEQFVRRMAMSFPTGDYSNWATCRRLFAHVEIAMGHRPADGEAEEAWAELLYNGAWYAWLQGRYEIAERMAGKARKTWEKRLGSEDEASLQSVSLCALVIKARGGWKEAEALEVQVMETEKRVLGGEHPDTLTSMANLASTYRNQGRWKEAESLEVQVTETRKRVLGEEHPDTLTSMANLASTYRNQGRWKEAESLEVQAMETFKRVLGEEHPSTLTSMANLASTYRNQGRWKEAESLEVQVMETSVRVLGQEHPDTLTSMANLASTYRNQGRWKEAESLDVQAMETRKRVLGQEHPDTLSSMANLAFTLKGMGRHINALCLIRTCSESRQRILGPNHPHTQSTLRAMMTWEMDIESKSQEGGTEVAPSTDL</sequence>
<dbReference type="Pfam" id="PF13424">
    <property type="entry name" value="TPR_12"/>
    <property type="match status" value="1"/>
</dbReference>
<dbReference type="PRINTS" id="PR00381">
    <property type="entry name" value="KINESINLIGHT"/>
</dbReference>
<dbReference type="SUPFAM" id="SSF52540">
    <property type="entry name" value="P-loop containing nucleoside triphosphate hydrolases"/>
    <property type="match status" value="1"/>
</dbReference>
<evidence type="ECO:0000313" key="3">
    <source>
        <dbReference type="EMBL" id="KAH7345843.1"/>
    </source>
</evidence>
<feature type="compositionally biased region" description="Basic and acidic residues" evidence="1">
    <location>
        <begin position="351"/>
        <end position="360"/>
    </location>
</feature>
<dbReference type="AlphaFoldDB" id="A0A8K0T9L8"/>
<proteinExistence type="predicted"/>
<dbReference type="OrthoDB" id="626167at2759"/>
<name>A0A8K0T9L8_9PEZI</name>
<dbReference type="GO" id="GO:0043531">
    <property type="term" value="F:ADP binding"/>
    <property type="evidence" value="ECO:0007669"/>
    <property type="project" value="InterPro"/>
</dbReference>
<feature type="compositionally biased region" description="Acidic residues" evidence="1">
    <location>
        <begin position="361"/>
        <end position="374"/>
    </location>
</feature>
<dbReference type="GO" id="GO:0016787">
    <property type="term" value="F:hydrolase activity"/>
    <property type="evidence" value="ECO:0007669"/>
    <property type="project" value="UniProtKB-KW"/>
</dbReference>
<evidence type="ECO:0000313" key="4">
    <source>
        <dbReference type="EMBL" id="KAH7363594.1"/>
    </source>
</evidence>
<dbReference type="InterPro" id="IPR002182">
    <property type="entry name" value="NB-ARC"/>
</dbReference>
<dbReference type="SUPFAM" id="SSF48452">
    <property type="entry name" value="TPR-like"/>
    <property type="match status" value="3"/>
</dbReference>
<comment type="caution">
    <text evidence="3">The sequence shown here is derived from an EMBL/GenBank/DDBJ whole genome shotgun (WGS) entry which is preliminary data.</text>
</comment>
<dbReference type="PANTHER" id="PTHR46082">
    <property type="entry name" value="ATP/GTP-BINDING PROTEIN-RELATED"/>
    <property type="match status" value="1"/>
</dbReference>
<dbReference type="InterPro" id="IPR027417">
    <property type="entry name" value="P-loop_NTPase"/>
</dbReference>
<dbReference type="Proteomes" id="UP000813385">
    <property type="component" value="Unassembled WGS sequence"/>
</dbReference>
<feature type="region of interest" description="Disordered" evidence="1">
    <location>
        <begin position="339"/>
        <end position="374"/>
    </location>
</feature>
<evidence type="ECO:0000313" key="6">
    <source>
        <dbReference type="Proteomes" id="UP000813385"/>
    </source>
</evidence>
<dbReference type="InterPro" id="IPR053137">
    <property type="entry name" value="NLR-like"/>
</dbReference>
<dbReference type="PANTHER" id="PTHR46082:SF6">
    <property type="entry name" value="AAA+ ATPASE DOMAIN-CONTAINING PROTEIN-RELATED"/>
    <property type="match status" value="1"/>
</dbReference>
<keyword evidence="3" id="KW-0378">Hydrolase</keyword>
<dbReference type="InterPro" id="IPR011990">
    <property type="entry name" value="TPR-like_helical_dom_sf"/>
</dbReference>
<dbReference type="Pfam" id="PF00931">
    <property type="entry name" value="NB-ARC"/>
    <property type="match status" value="1"/>
</dbReference>
<dbReference type="Gene3D" id="1.25.40.10">
    <property type="entry name" value="Tetratricopeptide repeat domain"/>
    <property type="match status" value="2"/>
</dbReference>